<keyword evidence="3" id="KW-1185">Reference proteome</keyword>
<proteinExistence type="predicted"/>
<dbReference type="AlphaFoldDB" id="R7UI26"/>
<reference evidence="1 3" key="2">
    <citation type="journal article" date="2013" name="Nature">
        <title>Insights into bilaterian evolution from three spiralian genomes.</title>
        <authorList>
            <person name="Simakov O."/>
            <person name="Marletaz F."/>
            <person name="Cho S.J."/>
            <person name="Edsinger-Gonzales E."/>
            <person name="Havlak P."/>
            <person name="Hellsten U."/>
            <person name="Kuo D.H."/>
            <person name="Larsson T."/>
            <person name="Lv J."/>
            <person name="Arendt D."/>
            <person name="Savage R."/>
            <person name="Osoegawa K."/>
            <person name="de Jong P."/>
            <person name="Grimwood J."/>
            <person name="Chapman J.A."/>
            <person name="Shapiro H."/>
            <person name="Aerts A."/>
            <person name="Otillar R.P."/>
            <person name="Terry A.Y."/>
            <person name="Boore J.L."/>
            <person name="Grigoriev I.V."/>
            <person name="Lindberg D.R."/>
            <person name="Seaver E.C."/>
            <person name="Weisblat D.A."/>
            <person name="Putnam N.H."/>
            <person name="Rokhsar D.S."/>
        </authorList>
    </citation>
    <scope>NUCLEOTIDE SEQUENCE</scope>
    <source>
        <strain evidence="1 3">I ESC-2004</strain>
    </source>
</reference>
<dbReference type="EnsemblMetazoa" id="CapteT212226">
    <property type="protein sequence ID" value="CapteP212226"/>
    <property type="gene ID" value="CapteG212226"/>
</dbReference>
<evidence type="ECO:0000313" key="2">
    <source>
        <dbReference type="EnsemblMetazoa" id="CapteP212226"/>
    </source>
</evidence>
<dbReference type="Proteomes" id="UP000014760">
    <property type="component" value="Unassembled WGS sequence"/>
</dbReference>
<evidence type="ECO:0000313" key="3">
    <source>
        <dbReference type="Proteomes" id="UP000014760"/>
    </source>
</evidence>
<dbReference type="HOGENOM" id="CLU_1733219_0_0_1"/>
<dbReference type="EMBL" id="KB300886">
    <property type="protein sequence ID" value="ELU06209.1"/>
    <property type="molecule type" value="Genomic_DNA"/>
</dbReference>
<name>R7UI26_CAPTE</name>
<dbReference type="EMBL" id="AMQN01022973">
    <property type="status" value="NOT_ANNOTATED_CDS"/>
    <property type="molecule type" value="Genomic_DNA"/>
</dbReference>
<organism evidence="1">
    <name type="scientific">Capitella teleta</name>
    <name type="common">Polychaete worm</name>
    <dbReference type="NCBI Taxonomy" id="283909"/>
    <lineage>
        <taxon>Eukaryota</taxon>
        <taxon>Metazoa</taxon>
        <taxon>Spiralia</taxon>
        <taxon>Lophotrochozoa</taxon>
        <taxon>Annelida</taxon>
        <taxon>Polychaeta</taxon>
        <taxon>Sedentaria</taxon>
        <taxon>Scolecida</taxon>
        <taxon>Capitellidae</taxon>
        <taxon>Capitella</taxon>
    </lineage>
</organism>
<dbReference type="EMBL" id="AMQN01022972">
    <property type="status" value="NOT_ANNOTATED_CDS"/>
    <property type="molecule type" value="Genomic_DNA"/>
</dbReference>
<sequence length="151" mass="17071">MGARISLLIRCRGNQQKAESHAGRHLAPCGKNGCPKVTLNVRVRRRFVDISKKVGWREETLTYSRSGHVGTTWWKWTVKDAIIFTSLHTKDVNAIAALTFRQRKQKLQHDRSAEALSTLNPGDDVWVHLGKTWRPAQAIRRDVTPGPIGLI</sequence>
<evidence type="ECO:0000313" key="1">
    <source>
        <dbReference type="EMBL" id="ELU06209.1"/>
    </source>
</evidence>
<accession>R7UI26</accession>
<reference evidence="3" key="1">
    <citation type="submission" date="2012-12" db="EMBL/GenBank/DDBJ databases">
        <authorList>
            <person name="Hellsten U."/>
            <person name="Grimwood J."/>
            <person name="Chapman J.A."/>
            <person name="Shapiro H."/>
            <person name="Aerts A."/>
            <person name="Otillar R.P."/>
            <person name="Terry A.Y."/>
            <person name="Boore J.L."/>
            <person name="Simakov O."/>
            <person name="Marletaz F."/>
            <person name="Cho S.-J."/>
            <person name="Edsinger-Gonzales E."/>
            <person name="Havlak P."/>
            <person name="Kuo D.-H."/>
            <person name="Larsson T."/>
            <person name="Lv J."/>
            <person name="Arendt D."/>
            <person name="Savage R."/>
            <person name="Osoegawa K."/>
            <person name="de Jong P."/>
            <person name="Lindberg D.R."/>
            <person name="Seaver E.C."/>
            <person name="Weisblat D.A."/>
            <person name="Putnam N.H."/>
            <person name="Grigoriev I.V."/>
            <person name="Rokhsar D.S."/>
        </authorList>
    </citation>
    <scope>NUCLEOTIDE SEQUENCE</scope>
    <source>
        <strain evidence="3">I ESC-2004</strain>
    </source>
</reference>
<protein>
    <submittedName>
        <fullName evidence="1 2">Uncharacterized protein</fullName>
    </submittedName>
</protein>
<reference evidence="2" key="3">
    <citation type="submission" date="2015-06" db="UniProtKB">
        <authorList>
            <consortium name="EnsemblMetazoa"/>
        </authorList>
    </citation>
    <scope>IDENTIFICATION</scope>
</reference>
<gene>
    <name evidence="1" type="ORF">CAPTEDRAFT_212226</name>
</gene>